<dbReference type="KEGG" id="ttu:TERTU_2428"/>
<dbReference type="Proteomes" id="UP000009080">
    <property type="component" value="Chromosome"/>
</dbReference>
<dbReference type="eggNOG" id="ENOG50332D1">
    <property type="taxonomic scope" value="Bacteria"/>
</dbReference>
<dbReference type="EMBL" id="CP001614">
    <property type="protein sequence ID" value="ACR13754.1"/>
    <property type="molecule type" value="Genomic_DNA"/>
</dbReference>
<proteinExistence type="predicted"/>
<dbReference type="Pfam" id="PF11197">
    <property type="entry name" value="DUF2835"/>
    <property type="match status" value="1"/>
</dbReference>
<protein>
    <recommendedName>
        <fullName evidence="3">DUF2835 domain-containing protein</fullName>
    </recommendedName>
</protein>
<evidence type="ECO:0000313" key="1">
    <source>
        <dbReference type="EMBL" id="ACR13754.1"/>
    </source>
</evidence>
<name>C5BKZ3_TERTT</name>
<evidence type="ECO:0000313" key="2">
    <source>
        <dbReference type="Proteomes" id="UP000009080"/>
    </source>
</evidence>
<reference evidence="1 2" key="1">
    <citation type="journal article" date="2009" name="PLoS ONE">
        <title>The complete genome of Teredinibacter turnerae T7901: an intracellular endosymbiont of marine wood-boring bivalves (shipworms).</title>
        <authorList>
            <person name="Yang J.C."/>
            <person name="Madupu R."/>
            <person name="Durkin A.S."/>
            <person name="Ekborg N.A."/>
            <person name="Pedamallu C.S."/>
            <person name="Hostetler J.B."/>
            <person name="Radune D."/>
            <person name="Toms B.S."/>
            <person name="Henrissat B."/>
            <person name="Coutinho P.M."/>
            <person name="Schwarz S."/>
            <person name="Field L."/>
            <person name="Trindade-Silva A.E."/>
            <person name="Soares C.A.G."/>
            <person name="Elshahawi S."/>
            <person name="Hanora A."/>
            <person name="Schmidt E.W."/>
            <person name="Haygood M.G."/>
            <person name="Posfai J."/>
            <person name="Benner J."/>
            <person name="Madinger C."/>
            <person name="Nove J."/>
            <person name="Anton B."/>
            <person name="Chaudhary K."/>
            <person name="Foster J."/>
            <person name="Holman A."/>
            <person name="Kumar S."/>
            <person name="Lessard P.A."/>
            <person name="Luyten Y.A."/>
            <person name="Slatko B."/>
            <person name="Wood N."/>
            <person name="Wu B."/>
            <person name="Teplitski M."/>
            <person name="Mougous J.D."/>
            <person name="Ward N."/>
            <person name="Eisen J.A."/>
            <person name="Badger J.H."/>
            <person name="Distel D.L."/>
        </authorList>
    </citation>
    <scope>NUCLEOTIDE SEQUENCE [LARGE SCALE GENOMIC DNA]</scope>
    <source>
        <strain evidence="2">ATCC 39867 / T7901</strain>
    </source>
</reference>
<dbReference type="InterPro" id="IPR021363">
    <property type="entry name" value="DUF2835"/>
</dbReference>
<dbReference type="HOGENOM" id="CLU_185065_0_0_6"/>
<dbReference type="STRING" id="377629.TERTU_2428"/>
<sequence>MANQVEIQLTINADEYLKMYQGRANDVVARAVDGRRIRFPARILQRFVTREGVSGAFIITFDEANRFRSIERKLR</sequence>
<accession>C5BKZ3</accession>
<gene>
    <name evidence="1" type="ordered locus">TERTU_2428</name>
</gene>
<evidence type="ECO:0008006" key="3">
    <source>
        <dbReference type="Google" id="ProtNLM"/>
    </source>
</evidence>
<dbReference type="AlphaFoldDB" id="C5BKZ3"/>
<organism evidence="1 2">
    <name type="scientific">Teredinibacter turnerae (strain ATCC 39867 / T7901)</name>
    <dbReference type="NCBI Taxonomy" id="377629"/>
    <lineage>
        <taxon>Bacteria</taxon>
        <taxon>Pseudomonadati</taxon>
        <taxon>Pseudomonadota</taxon>
        <taxon>Gammaproteobacteria</taxon>
        <taxon>Cellvibrionales</taxon>
        <taxon>Cellvibrionaceae</taxon>
        <taxon>Teredinibacter</taxon>
    </lineage>
</organism>
<keyword evidence="2" id="KW-1185">Reference proteome</keyword>